<evidence type="ECO:0000256" key="4">
    <source>
        <dbReference type="ARBA" id="ARBA00023054"/>
    </source>
</evidence>
<evidence type="ECO:0000313" key="7">
    <source>
        <dbReference type="EMBL" id="QUS40950.1"/>
    </source>
</evidence>
<feature type="transmembrane region" description="Helical" evidence="6">
    <location>
        <begin position="12"/>
        <end position="33"/>
    </location>
</feature>
<keyword evidence="5" id="KW-0233">DNA recombination</keyword>
<evidence type="ECO:0000256" key="3">
    <source>
        <dbReference type="ARBA" id="ARBA00021840"/>
    </source>
</evidence>
<name>A0ABX8AF52_9BRAD</name>
<dbReference type="Gene3D" id="1.20.120.20">
    <property type="entry name" value="Apolipoprotein"/>
    <property type="match status" value="1"/>
</dbReference>
<proteinExistence type="inferred from homology"/>
<comment type="function">
    <text evidence="1">Involved in DNA recombination.</text>
</comment>
<dbReference type="Proteomes" id="UP000682843">
    <property type="component" value="Chromosome"/>
</dbReference>
<dbReference type="PANTHER" id="PTHR30563:SF0">
    <property type="entry name" value="DNA RECOMBINATION PROTEIN RMUC"/>
    <property type="match status" value="1"/>
</dbReference>
<keyword evidence="8" id="KW-1185">Reference proteome</keyword>
<gene>
    <name evidence="7" type="primary">rmuC</name>
    <name evidence="7" type="ORF">RPMA_20475</name>
</gene>
<accession>A0ABX8AF52</accession>
<evidence type="ECO:0000256" key="6">
    <source>
        <dbReference type="SAM" id="Phobius"/>
    </source>
</evidence>
<dbReference type="Pfam" id="PF02646">
    <property type="entry name" value="RmuC"/>
    <property type="match status" value="1"/>
</dbReference>
<sequence length="557" mass="62125">MPVTEFTPYFPIATLALAFIAALFAIVAVIVVARRPVALERAEVSELLRFEGDAIRAASDAEIRAVRQELLQTMSQQQGAAADMMLKLEDRLLKQVDNFGQRLALSNQTTEARINEIGTKLNADIGRMEQSSTANREALRTMVEHKLDQSGAAHAESARNLREELNNSFHSLRQNVAGTLGEISNHQKERLDATKLAIDELTRTQGQSGEQLRQTVEGRLDQLRTENAAELEKVRTTVDEKLQTTLETRLNENFGRVVEQLNKAYEVFGEMRSISTHVGDLKNVLTNPKLRGTFGEVQLAMLLQDFLSPTQYIKDAQIKPNSAERVEYAIRLPMLDGDEMLLPVDAKFPREDHEHMLEALEANDVELAAHFRKQLENRIKSFAKDIAKKYINPPRTTERAILFLPTESLFAEVLRIPGLFDHVQRECNVMLAGPTTFAAILHAFQVNHRSMVIAERSGDVWKILSAVRTEFKRYNDTVGKVARQLNTAAGSVAELDKRSRLMDRALRDVAVMPDDGSAARMLGLNEALPDDGDDDLIKAIGGAARDALLDDDAPSPD</sequence>
<dbReference type="InterPro" id="IPR003798">
    <property type="entry name" value="DNA_recombination_RmuC"/>
</dbReference>
<dbReference type="PANTHER" id="PTHR30563">
    <property type="entry name" value="DNA RECOMBINATION PROTEIN RMUC"/>
    <property type="match status" value="1"/>
</dbReference>
<dbReference type="SUPFAM" id="SSF58113">
    <property type="entry name" value="Apolipoprotein A-I"/>
    <property type="match status" value="1"/>
</dbReference>
<protein>
    <recommendedName>
        <fullName evidence="3">DNA recombination protein RmuC homolog</fullName>
    </recommendedName>
</protein>
<dbReference type="EMBL" id="CP036498">
    <property type="protein sequence ID" value="QUS40950.1"/>
    <property type="molecule type" value="Genomic_DNA"/>
</dbReference>
<keyword evidence="6" id="KW-0472">Membrane</keyword>
<organism evidence="7 8">
    <name type="scientific">Tardiphaga alba</name>
    <dbReference type="NCBI Taxonomy" id="340268"/>
    <lineage>
        <taxon>Bacteria</taxon>
        <taxon>Pseudomonadati</taxon>
        <taxon>Pseudomonadota</taxon>
        <taxon>Alphaproteobacteria</taxon>
        <taxon>Hyphomicrobiales</taxon>
        <taxon>Nitrobacteraceae</taxon>
        <taxon>Tardiphaga</taxon>
    </lineage>
</organism>
<comment type="similarity">
    <text evidence="2">Belongs to the RmuC family.</text>
</comment>
<keyword evidence="6" id="KW-1133">Transmembrane helix</keyword>
<keyword evidence="4" id="KW-0175">Coiled coil</keyword>
<keyword evidence="6" id="KW-0812">Transmembrane</keyword>
<evidence type="ECO:0000256" key="1">
    <source>
        <dbReference type="ARBA" id="ARBA00003416"/>
    </source>
</evidence>
<evidence type="ECO:0000313" key="8">
    <source>
        <dbReference type="Proteomes" id="UP000682843"/>
    </source>
</evidence>
<reference evidence="7 8" key="1">
    <citation type="submission" date="2019-02" db="EMBL/GenBank/DDBJ databases">
        <title>Emended description of the genus Rhodopseudomonas and description of Rhodopseudomonas albus sp. nov., a non-phototrophic, heavy-metal-tolerant bacterium isolated from garden soil.</title>
        <authorList>
            <person name="Bao Z."/>
            <person name="Cao W.W."/>
            <person name="Sato Y."/>
            <person name="Nishizawa T."/>
            <person name="Zhao J."/>
            <person name="Guo Y."/>
            <person name="Ohta H."/>
        </authorList>
    </citation>
    <scope>NUCLEOTIDE SEQUENCE [LARGE SCALE GENOMIC DNA]</scope>
    <source>
        <strain evidence="7 8">SK50-23</strain>
    </source>
</reference>
<evidence type="ECO:0000256" key="5">
    <source>
        <dbReference type="ARBA" id="ARBA00023172"/>
    </source>
</evidence>
<evidence type="ECO:0000256" key="2">
    <source>
        <dbReference type="ARBA" id="ARBA00009840"/>
    </source>
</evidence>